<sequence>MTFRPDESPTEAARRIIDENSYATLATADVDGRPWVTPVWFAERGLRQYVWVSRTTRRHSQNVAQRAEIALAVFDSTVQVGSASAVYVEAAAAQVPDHELAAALAVFNAKCEASGLSTWDESKVSGDSPHRLYLATASQVWVLDEHENRVPVL</sequence>
<proteinExistence type="predicted"/>
<name>A0ABU0Z5C0_9MICO</name>
<dbReference type="EC" id="1.4.3.5" evidence="3"/>
<dbReference type="InterPro" id="IPR012349">
    <property type="entry name" value="Split_barrel_FMN-bd"/>
</dbReference>
<dbReference type="SUPFAM" id="SSF50475">
    <property type="entry name" value="FMN-binding split barrel"/>
    <property type="match status" value="1"/>
</dbReference>
<dbReference type="Pfam" id="PF01243">
    <property type="entry name" value="PNPOx_N"/>
    <property type="match status" value="1"/>
</dbReference>
<feature type="domain" description="Pyridoxamine 5'-phosphate oxidase N-terminal" evidence="2">
    <location>
        <begin position="10"/>
        <end position="141"/>
    </location>
</feature>
<evidence type="ECO:0000259" key="2">
    <source>
        <dbReference type="Pfam" id="PF01243"/>
    </source>
</evidence>
<gene>
    <name evidence="3" type="ORF">Q9R08_13495</name>
</gene>
<dbReference type="PANTHER" id="PTHR35176:SF6">
    <property type="entry name" value="HEME OXYGENASE HI_0854-RELATED"/>
    <property type="match status" value="1"/>
</dbReference>
<dbReference type="PANTHER" id="PTHR35176">
    <property type="entry name" value="HEME OXYGENASE HI_0854-RELATED"/>
    <property type="match status" value="1"/>
</dbReference>
<dbReference type="EMBL" id="JAVFWO010000004">
    <property type="protein sequence ID" value="MDQ7878999.1"/>
    <property type="molecule type" value="Genomic_DNA"/>
</dbReference>
<dbReference type="EC" id="1.-.-.-" evidence="3"/>
<protein>
    <submittedName>
        <fullName evidence="3">Pyridoxamine 5'-phosphate oxidase family protein</fullName>
        <ecNumber evidence="3">1.-.-.-</ecNumber>
        <ecNumber evidence="3">1.4.3.5</ecNumber>
    </submittedName>
</protein>
<dbReference type="GO" id="GO:0004733">
    <property type="term" value="F:pyridoxamine phosphate oxidase activity"/>
    <property type="evidence" value="ECO:0007669"/>
    <property type="project" value="UniProtKB-EC"/>
</dbReference>
<dbReference type="InterPro" id="IPR052019">
    <property type="entry name" value="F420H2_bilvrd_red/Heme_oxyg"/>
</dbReference>
<dbReference type="Proteomes" id="UP001235133">
    <property type="component" value="Unassembled WGS sequence"/>
</dbReference>
<accession>A0ABU0Z5C0</accession>
<comment type="caution">
    <text evidence="3">The sequence shown here is derived from an EMBL/GenBank/DDBJ whole genome shotgun (WGS) entry which is preliminary data.</text>
</comment>
<keyword evidence="4" id="KW-1185">Reference proteome</keyword>
<dbReference type="InterPro" id="IPR011576">
    <property type="entry name" value="Pyridox_Oxase_N"/>
</dbReference>
<keyword evidence="1 3" id="KW-0560">Oxidoreductase</keyword>
<dbReference type="Gene3D" id="2.30.110.10">
    <property type="entry name" value="Electron Transport, Fmn-binding Protein, Chain A"/>
    <property type="match status" value="1"/>
</dbReference>
<evidence type="ECO:0000313" key="3">
    <source>
        <dbReference type="EMBL" id="MDQ7878999.1"/>
    </source>
</evidence>
<dbReference type="RefSeq" id="WP_308868604.1">
    <property type="nucleotide sequence ID" value="NZ_JAVFWO010000004.1"/>
</dbReference>
<organism evidence="3 4">
    <name type="scientific">Microbacterium psychrotolerans</name>
    <dbReference type="NCBI Taxonomy" id="3068321"/>
    <lineage>
        <taxon>Bacteria</taxon>
        <taxon>Bacillati</taxon>
        <taxon>Actinomycetota</taxon>
        <taxon>Actinomycetes</taxon>
        <taxon>Micrococcales</taxon>
        <taxon>Microbacteriaceae</taxon>
        <taxon>Microbacterium</taxon>
    </lineage>
</organism>
<reference evidence="3 4" key="1">
    <citation type="submission" date="2023-08" db="EMBL/GenBank/DDBJ databases">
        <title>Microbacterium psychrotolerans sp. nov., a psychrotolerant bacterium isolated from soil in Heilongjiang Province, China.</title>
        <authorList>
            <person name="An P."/>
            <person name="Zhao D."/>
            <person name="Xiang H."/>
        </authorList>
    </citation>
    <scope>NUCLEOTIDE SEQUENCE [LARGE SCALE GENOMIC DNA]</scope>
    <source>
        <strain evidence="3 4">QXD-8</strain>
    </source>
</reference>
<evidence type="ECO:0000256" key="1">
    <source>
        <dbReference type="ARBA" id="ARBA00023002"/>
    </source>
</evidence>
<evidence type="ECO:0000313" key="4">
    <source>
        <dbReference type="Proteomes" id="UP001235133"/>
    </source>
</evidence>